<organism evidence="5 6">
    <name type="scientific">SAR324 cluster bacterium</name>
    <dbReference type="NCBI Taxonomy" id="2024889"/>
    <lineage>
        <taxon>Bacteria</taxon>
        <taxon>Deltaproteobacteria</taxon>
        <taxon>SAR324 cluster</taxon>
    </lineage>
</organism>
<reference evidence="6" key="1">
    <citation type="submission" date="2017-09" db="EMBL/GenBank/DDBJ databases">
        <title>The Reconstruction of 2,631 Draft Metagenome-Assembled Genomes from the Global Oceans.</title>
        <authorList>
            <person name="Tully B.J."/>
            <person name="Graham E.D."/>
            <person name="Heidelberg J.F."/>
        </authorList>
    </citation>
    <scope>NUCLEOTIDE SEQUENCE [LARGE SCALE GENOMIC DNA]</scope>
</reference>
<name>A0A2D6YHQ7_9DELT</name>
<evidence type="ECO:0000256" key="4">
    <source>
        <dbReference type="ARBA" id="ARBA00022842"/>
    </source>
</evidence>
<evidence type="ECO:0000256" key="1">
    <source>
        <dbReference type="ARBA" id="ARBA00001946"/>
    </source>
</evidence>
<dbReference type="Gene3D" id="3.40.50.1000">
    <property type="entry name" value="HAD superfamily/HAD-like"/>
    <property type="match status" value="1"/>
</dbReference>
<dbReference type="InterPro" id="IPR006439">
    <property type="entry name" value="HAD-SF_hydro_IA"/>
</dbReference>
<dbReference type="PANTHER" id="PTHR18901">
    <property type="entry name" value="2-DEOXYGLUCOSE-6-PHOSPHATE PHOSPHATASE 2"/>
    <property type="match status" value="1"/>
</dbReference>
<evidence type="ECO:0000313" key="5">
    <source>
        <dbReference type="EMBL" id="MAH62672.1"/>
    </source>
</evidence>
<dbReference type="GO" id="GO:0016791">
    <property type="term" value="F:phosphatase activity"/>
    <property type="evidence" value="ECO:0007669"/>
    <property type="project" value="TreeGrafter"/>
</dbReference>
<dbReference type="InterPro" id="IPR023214">
    <property type="entry name" value="HAD_sf"/>
</dbReference>
<dbReference type="Proteomes" id="UP000226525">
    <property type="component" value="Unassembled WGS sequence"/>
</dbReference>
<accession>A0A2D6YHQ7</accession>
<evidence type="ECO:0000256" key="3">
    <source>
        <dbReference type="ARBA" id="ARBA00022801"/>
    </source>
</evidence>
<dbReference type="FunFam" id="1.10.150.240:FF:000001">
    <property type="entry name" value="Haloacid dehalogenase-like hydrolase domain"/>
    <property type="match status" value="1"/>
</dbReference>
<dbReference type="SFLD" id="SFLDS00003">
    <property type="entry name" value="Haloacid_Dehalogenase"/>
    <property type="match status" value="1"/>
</dbReference>
<dbReference type="InterPro" id="IPR023198">
    <property type="entry name" value="PGP-like_dom2"/>
</dbReference>
<dbReference type="PRINTS" id="PR00413">
    <property type="entry name" value="HADHALOGNASE"/>
</dbReference>
<dbReference type="SUPFAM" id="SSF56784">
    <property type="entry name" value="HAD-like"/>
    <property type="match status" value="1"/>
</dbReference>
<comment type="cofactor">
    <cofactor evidence="1">
        <name>Mg(2+)</name>
        <dbReference type="ChEBI" id="CHEBI:18420"/>
    </cofactor>
</comment>
<dbReference type="NCBIfam" id="TIGR01509">
    <property type="entry name" value="HAD-SF-IA-v3"/>
    <property type="match status" value="1"/>
</dbReference>
<comment type="caution">
    <text evidence="5">The sequence shown here is derived from an EMBL/GenBank/DDBJ whole genome shotgun (WGS) entry which is preliminary data.</text>
</comment>
<dbReference type="Gene3D" id="1.10.150.240">
    <property type="entry name" value="Putative phosphatase, domain 2"/>
    <property type="match status" value="1"/>
</dbReference>
<evidence type="ECO:0000256" key="2">
    <source>
        <dbReference type="ARBA" id="ARBA00022723"/>
    </source>
</evidence>
<dbReference type="SFLD" id="SFLDG01135">
    <property type="entry name" value="C1.5.6:_HAD__Beta-PGM__Phospha"/>
    <property type="match status" value="1"/>
</dbReference>
<keyword evidence="3 5" id="KW-0378">Hydrolase</keyword>
<dbReference type="EMBL" id="NZEX01000045">
    <property type="protein sequence ID" value="MAH62672.1"/>
    <property type="molecule type" value="Genomic_DNA"/>
</dbReference>
<keyword evidence="4" id="KW-0460">Magnesium</keyword>
<sequence length="223" mass="24911">MTSFPKIKAILYDMDGLLLDTENFYTDVTQEIVSRFGGNFDWSIKSQMLGRPALESARTLVRLLELPIQPEDYLAERKALLNQRFPETEAMPGAIELTRRMKKAGVPQAVATSSTKEAYTLKTKKHQKWFREFDAIFTGDHPDIQNGKPAPDIFLVAAKKLRVLPSECLVFEDAPAGVQAAKAAGMSVVVVPDPQLDQEMVKSADLKLNSLLEFKPSDWSLPN</sequence>
<proteinExistence type="predicted"/>
<dbReference type="Pfam" id="PF00702">
    <property type="entry name" value="Hydrolase"/>
    <property type="match status" value="1"/>
</dbReference>
<dbReference type="AlphaFoldDB" id="A0A2D6YHQ7"/>
<dbReference type="InterPro" id="IPR036412">
    <property type="entry name" value="HAD-like_sf"/>
</dbReference>
<protein>
    <submittedName>
        <fullName evidence="5">HAD family hydrolase</fullName>
    </submittedName>
</protein>
<dbReference type="GO" id="GO:0046872">
    <property type="term" value="F:metal ion binding"/>
    <property type="evidence" value="ECO:0007669"/>
    <property type="project" value="UniProtKB-KW"/>
</dbReference>
<dbReference type="FunFam" id="3.40.50.1000:FF:000055">
    <property type="entry name" value="Haloacid dehalogenase-like hydrolase family protein"/>
    <property type="match status" value="1"/>
</dbReference>
<dbReference type="PANTHER" id="PTHR18901:SF38">
    <property type="entry name" value="PSEUDOURIDINE-5'-PHOSPHATASE"/>
    <property type="match status" value="1"/>
</dbReference>
<dbReference type="SFLD" id="SFLDG01129">
    <property type="entry name" value="C1.5:_HAD__Beta-PGM__Phosphata"/>
    <property type="match status" value="1"/>
</dbReference>
<gene>
    <name evidence="5" type="ORF">CMN54_04330</name>
</gene>
<keyword evidence="2" id="KW-0479">Metal-binding</keyword>
<evidence type="ECO:0000313" key="6">
    <source>
        <dbReference type="Proteomes" id="UP000226525"/>
    </source>
</evidence>